<evidence type="ECO:0000313" key="1">
    <source>
        <dbReference type="EMBL" id="EGG20951.1"/>
    </source>
</evidence>
<dbReference type="GeneID" id="14874039"/>
<dbReference type="KEGG" id="dfa:DFA_00820"/>
<dbReference type="AlphaFoldDB" id="F4PTX2"/>
<dbReference type="RefSeq" id="XP_004358801.1">
    <property type="nucleotide sequence ID" value="XM_004358744.1"/>
</dbReference>
<evidence type="ECO:0000313" key="2">
    <source>
        <dbReference type="Proteomes" id="UP000007797"/>
    </source>
</evidence>
<dbReference type="EMBL" id="GL883010">
    <property type="protein sequence ID" value="EGG20951.1"/>
    <property type="molecule type" value="Genomic_DNA"/>
</dbReference>
<proteinExistence type="predicted"/>
<organism evidence="1 2">
    <name type="scientific">Cavenderia fasciculata</name>
    <name type="common">Slime mold</name>
    <name type="synonym">Dictyostelium fasciculatum</name>
    <dbReference type="NCBI Taxonomy" id="261658"/>
    <lineage>
        <taxon>Eukaryota</taxon>
        <taxon>Amoebozoa</taxon>
        <taxon>Evosea</taxon>
        <taxon>Eumycetozoa</taxon>
        <taxon>Dictyostelia</taxon>
        <taxon>Acytosteliales</taxon>
        <taxon>Cavenderiaceae</taxon>
        <taxon>Cavenderia</taxon>
    </lineage>
</organism>
<sequence length="355" mass="41000">MSMVQTFIPLCHLVKFKKHYFNSLEFLNQQGITKIGQLAIMEDFIYIEGVFDDPLLEVLQDECRKIVMDQYGVDGLLCEGFPMETLDRHATIMSLNGYTKEDEAFLREIKIITLQHLIDAKNNPLIQNSSRMRFYARVAEKLVNHVQVASAQAALLPTPDIKVYAYVNTATLKLIDLRKNMRSIHAIFEDYIKTEVSTRFNHPWRKIYFKLLNEASAHLGVPTPSDLELYSFFVWKNSKLFQNCVDGQMGIHFFWNEIPLNVNLKQFEVEYEHKITINLTKAIQSGLKVYYSQNANTEWKLAGQNEIKAETKKKYWGFYTAGKDPSETIPHGMLVAPPPGLLSSSYFYTDIDKDN</sequence>
<dbReference type="Proteomes" id="UP000007797">
    <property type="component" value="Unassembled WGS sequence"/>
</dbReference>
<dbReference type="OrthoDB" id="20827at2759"/>
<protein>
    <submittedName>
        <fullName evidence="1">Uncharacterized protein</fullName>
    </submittedName>
</protein>
<accession>F4PTX2</accession>
<reference evidence="2" key="1">
    <citation type="journal article" date="2011" name="Genome Res.">
        <title>Phylogeny-wide analysis of social amoeba genomes highlights ancient origins for complex intercellular communication.</title>
        <authorList>
            <person name="Heidel A.J."/>
            <person name="Lawal H.M."/>
            <person name="Felder M."/>
            <person name="Schilde C."/>
            <person name="Helps N.R."/>
            <person name="Tunggal B."/>
            <person name="Rivero F."/>
            <person name="John U."/>
            <person name="Schleicher M."/>
            <person name="Eichinger L."/>
            <person name="Platzer M."/>
            <person name="Noegel A.A."/>
            <person name="Schaap P."/>
            <person name="Gloeckner G."/>
        </authorList>
    </citation>
    <scope>NUCLEOTIDE SEQUENCE [LARGE SCALE GENOMIC DNA]</scope>
    <source>
        <strain evidence="2">SH3</strain>
    </source>
</reference>
<name>F4PTX2_CACFS</name>
<keyword evidence="2" id="KW-1185">Reference proteome</keyword>
<gene>
    <name evidence="1" type="ORF">DFA_00820</name>
</gene>